<gene>
    <name evidence="2" type="ORF">EWV91_06340</name>
</gene>
<dbReference type="EMBL" id="SFBF01000114">
    <property type="protein sequence ID" value="TRU50249.1"/>
    <property type="molecule type" value="Genomic_DNA"/>
</dbReference>
<dbReference type="Proteomes" id="UP000320293">
    <property type="component" value="Unassembled WGS sequence"/>
</dbReference>
<dbReference type="AlphaFoldDB" id="A0A552FU44"/>
<comment type="caution">
    <text evidence="2">The sequence shown here is derived from an EMBL/GenBank/DDBJ whole genome shotgun (WGS) entry which is preliminary data.</text>
</comment>
<evidence type="ECO:0000313" key="2">
    <source>
        <dbReference type="EMBL" id="TRU50249.1"/>
    </source>
</evidence>
<evidence type="ECO:0000256" key="1">
    <source>
        <dbReference type="SAM" id="Phobius"/>
    </source>
</evidence>
<proteinExistence type="predicted"/>
<feature type="transmembrane region" description="Helical" evidence="1">
    <location>
        <begin position="56"/>
        <end position="76"/>
    </location>
</feature>
<sequence>MGVGVRSQESGVRSFRLCCPCFLYQLMYYKKDNARFLKVPILKVVKDSINPLKTKLTLILTISLLVFWLIVAKIYLLI</sequence>
<keyword evidence="1" id="KW-0812">Transmembrane</keyword>
<keyword evidence="1" id="KW-0472">Membrane</keyword>
<reference evidence="2 3" key="1">
    <citation type="submission" date="2019-01" db="EMBL/GenBank/DDBJ databases">
        <title>Coherence of Microcystis species and biogeography revealed through population genomics.</title>
        <authorList>
            <person name="Perez-Carrascal O.M."/>
            <person name="Terrat Y."/>
            <person name="Giani A."/>
            <person name="Fortin N."/>
            <person name="Tromas N."/>
            <person name="Shapiro B.J."/>
        </authorList>
    </citation>
    <scope>NUCLEOTIDE SEQUENCE [LARGE SCALE GENOMIC DNA]</scope>
    <source>
        <strain evidence="2">Ma_QC_Ca_00000000_S207</strain>
    </source>
</reference>
<organism evidence="2 3">
    <name type="scientific">Microcystis aeruginosa Ma_QC_Ca_00000000_S207</name>
    <dbReference type="NCBI Taxonomy" id="2486251"/>
    <lineage>
        <taxon>Bacteria</taxon>
        <taxon>Bacillati</taxon>
        <taxon>Cyanobacteriota</taxon>
        <taxon>Cyanophyceae</taxon>
        <taxon>Oscillatoriophycideae</taxon>
        <taxon>Chroococcales</taxon>
        <taxon>Microcystaceae</taxon>
        <taxon>Microcystis</taxon>
    </lineage>
</organism>
<name>A0A552FU44_MICAE</name>
<keyword evidence="1" id="KW-1133">Transmembrane helix</keyword>
<accession>A0A552FU44</accession>
<evidence type="ECO:0000313" key="3">
    <source>
        <dbReference type="Proteomes" id="UP000320293"/>
    </source>
</evidence>
<protein>
    <submittedName>
        <fullName evidence="2">Uncharacterized protein</fullName>
    </submittedName>
</protein>